<proteinExistence type="predicted"/>
<protein>
    <submittedName>
        <fullName evidence="1">Jg22766 protein</fullName>
    </submittedName>
</protein>
<evidence type="ECO:0000313" key="1">
    <source>
        <dbReference type="EMBL" id="CAH2217947.1"/>
    </source>
</evidence>
<organism evidence="1 2">
    <name type="scientific">Pararge aegeria aegeria</name>
    <dbReference type="NCBI Taxonomy" id="348720"/>
    <lineage>
        <taxon>Eukaryota</taxon>
        <taxon>Metazoa</taxon>
        <taxon>Ecdysozoa</taxon>
        <taxon>Arthropoda</taxon>
        <taxon>Hexapoda</taxon>
        <taxon>Insecta</taxon>
        <taxon>Pterygota</taxon>
        <taxon>Neoptera</taxon>
        <taxon>Endopterygota</taxon>
        <taxon>Lepidoptera</taxon>
        <taxon>Glossata</taxon>
        <taxon>Ditrysia</taxon>
        <taxon>Papilionoidea</taxon>
        <taxon>Nymphalidae</taxon>
        <taxon>Satyrinae</taxon>
        <taxon>Satyrini</taxon>
        <taxon>Parargina</taxon>
        <taxon>Pararge</taxon>
    </lineage>
</organism>
<sequence length="87" mass="10016">MRYSLVTAGRTDEWGDSRVLEIGYQFTLWVRNPKNPCTQEHHRIPLGKATIVMYLLTWFPRALSFVAPQHVFKAPPPTCSAMKLNDL</sequence>
<dbReference type="EMBL" id="CAKXAJ010018844">
    <property type="protein sequence ID" value="CAH2217947.1"/>
    <property type="molecule type" value="Genomic_DNA"/>
</dbReference>
<reference evidence="1" key="1">
    <citation type="submission" date="2022-03" db="EMBL/GenBank/DDBJ databases">
        <authorList>
            <person name="Lindestad O."/>
        </authorList>
    </citation>
    <scope>NUCLEOTIDE SEQUENCE</scope>
</reference>
<evidence type="ECO:0000313" key="2">
    <source>
        <dbReference type="Proteomes" id="UP000838756"/>
    </source>
</evidence>
<accession>A0A8S4QWP0</accession>
<dbReference type="AlphaFoldDB" id="A0A8S4QWP0"/>
<gene>
    <name evidence="1" type="primary">jg22766</name>
    <name evidence="1" type="ORF">PAEG_LOCUS5823</name>
</gene>
<comment type="caution">
    <text evidence="1">The sequence shown here is derived from an EMBL/GenBank/DDBJ whole genome shotgun (WGS) entry which is preliminary data.</text>
</comment>
<name>A0A8S4QWP0_9NEOP</name>
<dbReference type="Proteomes" id="UP000838756">
    <property type="component" value="Unassembled WGS sequence"/>
</dbReference>
<keyword evidence="2" id="KW-1185">Reference proteome</keyword>